<gene>
    <name evidence="9" type="ORF">OVA965_LOCUS16282</name>
    <name evidence="10" type="ORF">TMI583_LOCUS16290</name>
</gene>
<evidence type="ECO:0000313" key="11">
    <source>
        <dbReference type="Proteomes" id="UP000677228"/>
    </source>
</evidence>
<comment type="caution">
    <text evidence="9">The sequence shown here is derived from an EMBL/GenBank/DDBJ whole genome shotgun (WGS) entry which is preliminary data.</text>
</comment>
<name>A0A8S2E0Z6_9BILA</name>
<keyword evidence="3" id="KW-0479">Metal-binding</keyword>
<dbReference type="PANTHER" id="PTHR23055">
    <property type="entry name" value="CALCIUM BINDING PROTEINS"/>
    <property type="match status" value="1"/>
</dbReference>
<feature type="region of interest" description="Disordered" evidence="7">
    <location>
        <begin position="1"/>
        <end position="24"/>
    </location>
</feature>
<dbReference type="InterPro" id="IPR011992">
    <property type="entry name" value="EF-hand-dom_pair"/>
</dbReference>
<dbReference type="EMBL" id="CAJNOK010007526">
    <property type="protein sequence ID" value="CAF1036948.1"/>
    <property type="molecule type" value="Genomic_DNA"/>
</dbReference>
<organism evidence="9 11">
    <name type="scientific">Didymodactylos carnosus</name>
    <dbReference type="NCBI Taxonomy" id="1234261"/>
    <lineage>
        <taxon>Eukaryota</taxon>
        <taxon>Metazoa</taxon>
        <taxon>Spiralia</taxon>
        <taxon>Gnathifera</taxon>
        <taxon>Rotifera</taxon>
        <taxon>Eurotatoria</taxon>
        <taxon>Bdelloidea</taxon>
        <taxon>Philodinida</taxon>
        <taxon>Philodinidae</taxon>
        <taxon>Didymodactylos</taxon>
    </lineage>
</organism>
<evidence type="ECO:0000256" key="3">
    <source>
        <dbReference type="ARBA" id="ARBA00022723"/>
    </source>
</evidence>
<evidence type="ECO:0000256" key="4">
    <source>
        <dbReference type="ARBA" id="ARBA00022737"/>
    </source>
</evidence>
<dbReference type="Proteomes" id="UP000682733">
    <property type="component" value="Unassembled WGS sequence"/>
</dbReference>
<evidence type="ECO:0000256" key="6">
    <source>
        <dbReference type="ARBA" id="ARBA00023288"/>
    </source>
</evidence>
<dbReference type="CDD" id="cd00051">
    <property type="entry name" value="EFh"/>
    <property type="match status" value="1"/>
</dbReference>
<reference evidence="9" key="1">
    <citation type="submission" date="2021-02" db="EMBL/GenBank/DDBJ databases">
        <authorList>
            <person name="Nowell W R."/>
        </authorList>
    </citation>
    <scope>NUCLEOTIDE SEQUENCE</scope>
</reference>
<dbReference type="PRINTS" id="PR00450">
    <property type="entry name" value="RECOVERIN"/>
</dbReference>
<keyword evidence="5" id="KW-0106">Calcium</keyword>
<dbReference type="InterPro" id="IPR002048">
    <property type="entry name" value="EF_hand_dom"/>
</dbReference>
<evidence type="ECO:0000256" key="7">
    <source>
        <dbReference type="SAM" id="MobiDB-lite"/>
    </source>
</evidence>
<keyword evidence="6" id="KW-0449">Lipoprotein</keyword>
<dbReference type="Pfam" id="PF13499">
    <property type="entry name" value="EF-hand_7"/>
    <property type="match status" value="2"/>
</dbReference>
<keyword evidence="2" id="KW-0519">Myristate</keyword>
<keyword evidence="4" id="KW-0677">Repeat</keyword>
<comment type="similarity">
    <text evidence="1">Belongs to the recoverin family.</text>
</comment>
<feature type="domain" description="EF-hand" evidence="8">
    <location>
        <begin position="82"/>
        <end position="117"/>
    </location>
</feature>
<dbReference type="SMART" id="SM00054">
    <property type="entry name" value="EFh"/>
    <property type="match status" value="2"/>
</dbReference>
<dbReference type="AlphaFoldDB" id="A0A8S2E0Z6"/>
<evidence type="ECO:0000313" key="9">
    <source>
        <dbReference type="EMBL" id="CAF1036948.1"/>
    </source>
</evidence>
<dbReference type="PANTHER" id="PTHR23055:SF178">
    <property type="entry name" value="NEUROCALCIN HOMOLOG"/>
    <property type="match status" value="1"/>
</dbReference>
<evidence type="ECO:0000256" key="5">
    <source>
        <dbReference type="ARBA" id="ARBA00022837"/>
    </source>
</evidence>
<evidence type="ECO:0000256" key="1">
    <source>
        <dbReference type="ARBA" id="ARBA00006049"/>
    </source>
</evidence>
<dbReference type="InterPro" id="IPR018247">
    <property type="entry name" value="EF_Hand_1_Ca_BS"/>
</dbReference>
<evidence type="ECO:0000256" key="2">
    <source>
        <dbReference type="ARBA" id="ARBA00022707"/>
    </source>
</evidence>
<evidence type="ECO:0000313" key="10">
    <source>
        <dbReference type="EMBL" id="CAF3805145.1"/>
    </source>
</evidence>
<dbReference type="PROSITE" id="PS00018">
    <property type="entry name" value="EF_HAND_1"/>
    <property type="match status" value="2"/>
</dbReference>
<dbReference type="Gene3D" id="1.10.238.10">
    <property type="entry name" value="EF-hand"/>
    <property type="match status" value="1"/>
</dbReference>
<sequence length="232" mass="26650">MCHKREGGAEERITKKEKPNNEYKQDPTILTEEQLKRLQNCTRYTAEEISAWHAGFLKDCPSGKLDKKQFLNVYKKFYPEGKADKYCNFVFKAFDSDGNGWIDFTEFLTAVGLSQHGELKDKLGMAFDIYDQNKDGQINRKDMVKIIEAMYDLANEEDRRGEKAPEKRVELIMKRLNKDDIVLRLEFIQGCLKDEFLRKILAPNTAQPFGMNTTDGVQTTTINISDETGAAV</sequence>
<dbReference type="InterPro" id="IPR028846">
    <property type="entry name" value="Recoverin"/>
</dbReference>
<evidence type="ECO:0000259" key="8">
    <source>
        <dbReference type="PROSITE" id="PS50222"/>
    </source>
</evidence>
<proteinExistence type="inferred from homology"/>
<dbReference type="EMBL" id="CAJOBA010007536">
    <property type="protein sequence ID" value="CAF3805145.1"/>
    <property type="molecule type" value="Genomic_DNA"/>
</dbReference>
<accession>A0A8S2E0Z6</accession>
<protein>
    <recommendedName>
        <fullName evidence="8">EF-hand domain-containing protein</fullName>
    </recommendedName>
</protein>
<dbReference type="GO" id="GO:0005509">
    <property type="term" value="F:calcium ion binding"/>
    <property type="evidence" value="ECO:0007669"/>
    <property type="project" value="InterPro"/>
</dbReference>
<dbReference type="PROSITE" id="PS50222">
    <property type="entry name" value="EF_HAND_2"/>
    <property type="match status" value="2"/>
</dbReference>
<dbReference type="Proteomes" id="UP000677228">
    <property type="component" value="Unassembled WGS sequence"/>
</dbReference>
<feature type="domain" description="EF-hand" evidence="8">
    <location>
        <begin position="118"/>
        <end position="153"/>
    </location>
</feature>
<dbReference type="SUPFAM" id="SSF47473">
    <property type="entry name" value="EF-hand"/>
    <property type="match status" value="1"/>
</dbReference>